<evidence type="ECO:0000256" key="3">
    <source>
        <dbReference type="ARBA" id="ARBA00023134"/>
    </source>
</evidence>
<proteinExistence type="predicted"/>
<dbReference type="SMART" id="SM00175">
    <property type="entry name" value="RAB"/>
    <property type="match status" value="1"/>
</dbReference>
<dbReference type="InterPro" id="IPR001806">
    <property type="entry name" value="Small_GTPase"/>
</dbReference>
<dbReference type="Gene3D" id="3.40.50.300">
    <property type="entry name" value="P-loop containing nucleotide triphosphate hydrolases"/>
    <property type="match status" value="1"/>
</dbReference>
<dbReference type="NCBIfam" id="TIGR00231">
    <property type="entry name" value="small_GTP"/>
    <property type="match status" value="1"/>
</dbReference>
<dbReference type="PANTHER" id="PTHR24070">
    <property type="entry name" value="RAS, DI-RAS, AND RHEB FAMILY MEMBERS OF SMALL GTPASE SUPERFAMILY"/>
    <property type="match status" value="1"/>
</dbReference>
<dbReference type="SMART" id="SM00173">
    <property type="entry name" value="RAS"/>
    <property type="match status" value="1"/>
</dbReference>
<dbReference type="Pfam" id="PF00071">
    <property type="entry name" value="Ras"/>
    <property type="match status" value="2"/>
</dbReference>
<organism evidence="4 5">
    <name type="scientific">Cronartium quercuum f. sp. fusiforme G11</name>
    <dbReference type="NCBI Taxonomy" id="708437"/>
    <lineage>
        <taxon>Eukaryota</taxon>
        <taxon>Fungi</taxon>
        <taxon>Dikarya</taxon>
        <taxon>Basidiomycota</taxon>
        <taxon>Pucciniomycotina</taxon>
        <taxon>Pucciniomycetes</taxon>
        <taxon>Pucciniales</taxon>
        <taxon>Coleosporiaceae</taxon>
        <taxon>Cronartium</taxon>
    </lineage>
</organism>
<dbReference type="PROSITE" id="PS51420">
    <property type="entry name" value="RHO"/>
    <property type="match status" value="1"/>
</dbReference>
<comment type="subcellular location">
    <subcellularLocation>
        <location evidence="1">Cell membrane</location>
        <topology evidence="1">Lipid-anchor</topology>
        <orientation evidence="1">Cytoplasmic side</orientation>
    </subcellularLocation>
</comment>
<keyword evidence="2" id="KW-0547">Nucleotide-binding</keyword>
<dbReference type="InterPro" id="IPR027417">
    <property type="entry name" value="P-loop_NTPase"/>
</dbReference>
<dbReference type="AlphaFoldDB" id="A0A9P6NKM5"/>
<comment type="caution">
    <text evidence="4">The sequence shown here is derived from an EMBL/GenBank/DDBJ whole genome shotgun (WGS) entry which is preliminary data.</text>
</comment>
<dbReference type="SUPFAM" id="SSF52540">
    <property type="entry name" value="P-loop containing nucleoside triphosphate hydrolases"/>
    <property type="match status" value="1"/>
</dbReference>
<reference evidence="4" key="1">
    <citation type="submission" date="2013-11" db="EMBL/GenBank/DDBJ databases">
        <title>Genome sequence of the fusiform rust pathogen reveals effectors for host alternation and coevolution with pine.</title>
        <authorList>
            <consortium name="DOE Joint Genome Institute"/>
            <person name="Smith K."/>
            <person name="Pendleton A."/>
            <person name="Kubisiak T."/>
            <person name="Anderson C."/>
            <person name="Salamov A."/>
            <person name="Aerts A."/>
            <person name="Riley R."/>
            <person name="Clum A."/>
            <person name="Lindquist E."/>
            <person name="Ence D."/>
            <person name="Campbell M."/>
            <person name="Kronenberg Z."/>
            <person name="Feau N."/>
            <person name="Dhillon B."/>
            <person name="Hamelin R."/>
            <person name="Burleigh J."/>
            <person name="Smith J."/>
            <person name="Yandell M."/>
            <person name="Nelson C."/>
            <person name="Grigoriev I."/>
            <person name="Davis J."/>
        </authorList>
    </citation>
    <scope>NUCLEOTIDE SEQUENCE</scope>
    <source>
        <strain evidence="4">G11</strain>
    </source>
</reference>
<dbReference type="GO" id="GO:0007165">
    <property type="term" value="P:signal transduction"/>
    <property type="evidence" value="ECO:0007669"/>
    <property type="project" value="InterPro"/>
</dbReference>
<keyword evidence="5" id="KW-1185">Reference proteome</keyword>
<name>A0A9P6NKM5_9BASI</name>
<dbReference type="GO" id="GO:0005525">
    <property type="term" value="F:GTP binding"/>
    <property type="evidence" value="ECO:0007669"/>
    <property type="project" value="UniProtKB-KW"/>
</dbReference>
<dbReference type="Proteomes" id="UP000886653">
    <property type="component" value="Unassembled WGS sequence"/>
</dbReference>
<dbReference type="InterPro" id="IPR005225">
    <property type="entry name" value="Small_GTP-bd"/>
</dbReference>
<evidence type="ECO:0000256" key="2">
    <source>
        <dbReference type="ARBA" id="ARBA00022741"/>
    </source>
</evidence>
<dbReference type="InterPro" id="IPR020849">
    <property type="entry name" value="Small_GTPase_Ras-type"/>
</dbReference>
<dbReference type="GO" id="GO:0003924">
    <property type="term" value="F:GTPase activity"/>
    <property type="evidence" value="ECO:0007669"/>
    <property type="project" value="InterPro"/>
</dbReference>
<evidence type="ECO:0000313" key="5">
    <source>
        <dbReference type="Proteomes" id="UP000886653"/>
    </source>
</evidence>
<accession>A0A9P6NKM5</accession>
<dbReference type="PROSITE" id="PS51421">
    <property type="entry name" value="RAS"/>
    <property type="match status" value="1"/>
</dbReference>
<gene>
    <name evidence="4" type="ORF">CROQUDRAFT_697007</name>
</gene>
<keyword evidence="3" id="KW-0342">GTP-binding</keyword>
<evidence type="ECO:0000256" key="1">
    <source>
        <dbReference type="ARBA" id="ARBA00004342"/>
    </source>
</evidence>
<dbReference type="OrthoDB" id="5976022at2759"/>
<evidence type="ECO:0000313" key="4">
    <source>
        <dbReference type="EMBL" id="KAG0147733.1"/>
    </source>
</evidence>
<dbReference type="GO" id="GO:0005886">
    <property type="term" value="C:plasma membrane"/>
    <property type="evidence" value="ECO:0007669"/>
    <property type="project" value="UniProtKB-SubCell"/>
</dbReference>
<dbReference type="EMBL" id="MU167244">
    <property type="protein sequence ID" value="KAG0147733.1"/>
    <property type="molecule type" value="Genomic_DNA"/>
</dbReference>
<sequence length="269" mass="29885">MRVPSKTWFKVPVKPQKNQLKIVIVGEGGVGKSSMTLRFINDLFHEGYDPTIDDSFITTIIVDETPWEIEITDTAGQEEYCGLWMDHSVSQGDAFIVTYSIDSMKSFQSVPKFLDIIKNPKSLILGLRNKENGETPPGGDLLPQHFPFPFAIAGNKLDLSDHCRAVPTSVGAQLAKTCGGLFFECSAKTNINVQTVFIELVRSVKKLRAAALFHCHDPEMNQLVNMIDSILSTRLSDLIVLVSLCAKKPSVHKQYRTSISGSNTTYRPH</sequence>
<dbReference type="PROSITE" id="PS51419">
    <property type="entry name" value="RAB"/>
    <property type="match status" value="1"/>
</dbReference>
<dbReference type="PRINTS" id="PR00449">
    <property type="entry name" value="RASTRNSFRMNG"/>
</dbReference>
<protein>
    <submittedName>
        <fullName evidence="4">Uncharacterized protein</fullName>
    </submittedName>
</protein>
<dbReference type="SMART" id="SM00174">
    <property type="entry name" value="RHO"/>
    <property type="match status" value="1"/>
</dbReference>